<keyword evidence="2 7" id="KW-0813">Transport</keyword>
<organism evidence="8 9">
    <name type="scientific">Galactobacter valiniphilus</name>
    <dbReference type="NCBI Taxonomy" id="2676122"/>
    <lineage>
        <taxon>Bacteria</taxon>
        <taxon>Bacillati</taxon>
        <taxon>Actinomycetota</taxon>
        <taxon>Actinomycetes</taxon>
        <taxon>Micrococcales</taxon>
        <taxon>Micrococcaceae</taxon>
        <taxon>Galactobacter</taxon>
    </lineage>
</organism>
<comment type="subcellular location">
    <subcellularLocation>
        <location evidence="7">Cell membrane</location>
        <topology evidence="7">Peripheral membrane protein</topology>
    </subcellularLocation>
    <subcellularLocation>
        <location evidence="1">Membrane</location>
    </subcellularLocation>
</comment>
<dbReference type="Pfam" id="PF00213">
    <property type="entry name" value="OSCP"/>
    <property type="match status" value="1"/>
</dbReference>
<evidence type="ECO:0000256" key="3">
    <source>
        <dbReference type="ARBA" id="ARBA00022781"/>
    </source>
</evidence>
<name>A0A399JAS9_9MICC</name>
<keyword evidence="7" id="KW-1003">Cell membrane</keyword>
<accession>A0A399JAS9</accession>
<comment type="function">
    <text evidence="7">F(1)F(0) ATP synthase produces ATP from ADP in the presence of a proton or sodium gradient. F-type ATPases consist of two structural domains, F(1) containing the extramembraneous catalytic core and F(0) containing the membrane proton channel, linked together by a central stalk and a peripheral stalk. During catalysis, ATP synthesis in the catalytic domain of F(1) is coupled via a rotary mechanism of the central stalk subunits to proton translocation.</text>
</comment>
<dbReference type="GO" id="GO:0045259">
    <property type="term" value="C:proton-transporting ATP synthase complex"/>
    <property type="evidence" value="ECO:0007669"/>
    <property type="project" value="UniProtKB-KW"/>
</dbReference>
<keyword evidence="5 7" id="KW-0472">Membrane</keyword>
<dbReference type="AlphaFoldDB" id="A0A399JAS9"/>
<dbReference type="GO" id="GO:0005886">
    <property type="term" value="C:plasma membrane"/>
    <property type="evidence" value="ECO:0007669"/>
    <property type="project" value="UniProtKB-SubCell"/>
</dbReference>
<dbReference type="GO" id="GO:0046933">
    <property type="term" value="F:proton-transporting ATP synthase activity, rotational mechanism"/>
    <property type="evidence" value="ECO:0007669"/>
    <property type="project" value="UniProtKB-UniRule"/>
</dbReference>
<keyword evidence="4 7" id="KW-0406">Ion transport</keyword>
<dbReference type="RefSeq" id="WP_119424220.1">
    <property type="nucleotide sequence ID" value="NZ_QQXK01000009.1"/>
</dbReference>
<reference evidence="8 9" key="1">
    <citation type="submission" date="2018-07" db="EMBL/GenBank/DDBJ databases">
        <title>Arthrobacter sp. nov., isolated from raw cow's milk with high bacterial count.</title>
        <authorList>
            <person name="Hahne J."/>
            <person name="Isele D."/>
            <person name="Lipski A."/>
        </authorList>
    </citation>
    <scope>NUCLEOTIDE SEQUENCE [LARGE SCALE GENOMIC DNA]</scope>
    <source>
        <strain evidence="8 9">JZ R-35</strain>
    </source>
</reference>
<dbReference type="Proteomes" id="UP000265419">
    <property type="component" value="Unassembled WGS sequence"/>
</dbReference>
<dbReference type="HAMAP" id="MF_01416">
    <property type="entry name" value="ATP_synth_delta_bact"/>
    <property type="match status" value="1"/>
</dbReference>
<comment type="caution">
    <text evidence="8">The sequence shown here is derived from an EMBL/GenBank/DDBJ whole genome shotgun (WGS) entry which is preliminary data.</text>
</comment>
<sequence>MAATTSESRDRALTALEAKLGGADLSLSQELFSVLGVLDSNAALRRALTDPSGTVEAKQALVKQLFAGKVSEDAVEITAALAAERWSTERDLGDTLEELAATVATAVAERQGTQGLDDLQAQLLGFNDAVAANHDLQWALEDRTAPAASKVALAEKLVPGASDVARSLIAQAVSAPRGLRPTALVERFVQAVAKRQRRWIANVSVTRPLTDEQKSRLEAGLNKAYGRDLRLNVVQDPSLVGGLRVEVGDDVVDASAATRLAELKRRLVG</sequence>
<evidence type="ECO:0000256" key="2">
    <source>
        <dbReference type="ARBA" id="ARBA00022448"/>
    </source>
</evidence>
<evidence type="ECO:0000256" key="1">
    <source>
        <dbReference type="ARBA" id="ARBA00004370"/>
    </source>
</evidence>
<proteinExistence type="inferred from homology"/>
<dbReference type="InterPro" id="IPR000711">
    <property type="entry name" value="ATPase_OSCP/dsu"/>
</dbReference>
<gene>
    <name evidence="7" type="primary">atpH</name>
    <name evidence="8" type="ORF">DWB68_05890</name>
</gene>
<keyword evidence="3 7" id="KW-0375">Hydrogen ion transport</keyword>
<protein>
    <recommendedName>
        <fullName evidence="7">ATP synthase subunit delta</fullName>
    </recommendedName>
    <alternativeName>
        <fullName evidence="7">ATP synthase F(1) sector subunit delta</fullName>
    </alternativeName>
    <alternativeName>
        <fullName evidence="7">F-type ATPase subunit delta</fullName>
        <shortName evidence="7">F-ATPase subunit delta</shortName>
    </alternativeName>
</protein>
<dbReference type="PANTHER" id="PTHR11910">
    <property type="entry name" value="ATP SYNTHASE DELTA CHAIN"/>
    <property type="match status" value="1"/>
</dbReference>
<comment type="similarity">
    <text evidence="7">Belongs to the ATPase delta chain family.</text>
</comment>
<dbReference type="NCBIfam" id="NF009967">
    <property type="entry name" value="PRK13430.1"/>
    <property type="match status" value="1"/>
</dbReference>
<evidence type="ECO:0000256" key="7">
    <source>
        <dbReference type="HAMAP-Rule" id="MF_01416"/>
    </source>
</evidence>
<evidence type="ECO:0000313" key="8">
    <source>
        <dbReference type="EMBL" id="RII42675.1"/>
    </source>
</evidence>
<evidence type="ECO:0000313" key="9">
    <source>
        <dbReference type="Proteomes" id="UP000265419"/>
    </source>
</evidence>
<evidence type="ECO:0000256" key="6">
    <source>
        <dbReference type="ARBA" id="ARBA00023310"/>
    </source>
</evidence>
<keyword evidence="6 7" id="KW-0066">ATP synthesis</keyword>
<comment type="function">
    <text evidence="7">This protein is part of the stalk that links CF(0) to CF(1). It either transmits conformational changes from CF(0) to CF(1) or is implicated in proton conduction.</text>
</comment>
<evidence type="ECO:0000256" key="4">
    <source>
        <dbReference type="ARBA" id="ARBA00023065"/>
    </source>
</evidence>
<evidence type="ECO:0000256" key="5">
    <source>
        <dbReference type="ARBA" id="ARBA00023136"/>
    </source>
</evidence>
<keyword evidence="7" id="KW-0139">CF(1)</keyword>
<keyword evidence="9" id="KW-1185">Reference proteome</keyword>
<dbReference type="EMBL" id="QQXK01000009">
    <property type="protein sequence ID" value="RII42675.1"/>
    <property type="molecule type" value="Genomic_DNA"/>
</dbReference>